<dbReference type="RefSeq" id="WP_307309905.1">
    <property type="nucleotide sequence ID" value="NZ_JAUSRE010000017.1"/>
</dbReference>
<sequence length="66" mass="7519">MNDPRQAALEMVQQDRASIENLWLRYLANGGNAGPLDFEAYIYGLLDPDEYDALILFWAVEEVSAR</sequence>
<comment type="caution">
    <text evidence="1">The sequence shown here is derived from an EMBL/GenBank/DDBJ whole genome shotgun (WGS) entry which is preliminary data.</text>
</comment>
<dbReference type="EMBL" id="JAUSRE010000017">
    <property type="protein sequence ID" value="MDP9889551.1"/>
    <property type="molecule type" value="Genomic_DNA"/>
</dbReference>
<proteinExistence type="predicted"/>
<evidence type="ECO:0008006" key="3">
    <source>
        <dbReference type="Google" id="ProtNLM"/>
    </source>
</evidence>
<dbReference type="Proteomes" id="UP001226577">
    <property type="component" value="Unassembled WGS sequence"/>
</dbReference>
<evidence type="ECO:0000313" key="2">
    <source>
        <dbReference type="Proteomes" id="UP001226577"/>
    </source>
</evidence>
<name>A0ABT9RWC9_9MICC</name>
<gene>
    <name evidence="1" type="ORF">J2X98_003162</name>
</gene>
<reference evidence="1 2" key="1">
    <citation type="submission" date="2023-07" db="EMBL/GenBank/DDBJ databases">
        <title>Sorghum-associated microbial communities from plants grown in Nebraska, USA.</title>
        <authorList>
            <person name="Schachtman D."/>
        </authorList>
    </citation>
    <scope>NUCLEOTIDE SEQUENCE [LARGE SCALE GENOMIC DNA]</scope>
    <source>
        <strain evidence="1 2">CC222</strain>
    </source>
</reference>
<accession>A0ABT9RWC9</accession>
<keyword evidence="2" id="KW-1185">Reference proteome</keyword>
<evidence type="ECO:0000313" key="1">
    <source>
        <dbReference type="EMBL" id="MDP9889551.1"/>
    </source>
</evidence>
<protein>
    <recommendedName>
        <fullName evidence="3">FAD assembly factor SdhE</fullName>
    </recommendedName>
</protein>
<organism evidence="1 2">
    <name type="scientific">Pseudarthrobacter enclensis</name>
    <dbReference type="NCBI Taxonomy" id="993070"/>
    <lineage>
        <taxon>Bacteria</taxon>
        <taxon>Bacillati</taxon>
        <taxon>Actinomycetota</taxon>
        <taxon>Actinomycetes</taxon>
        <taxon>Micrococcales</taxon>
        <taxon>Micrococcaceae</taxon>
        <taxon>Pseudarthrobacter</taxon>
    </lineage>
</organism>